<organism evidence="1 2">
    <name type="scientific">Holotrichia oblita</name>
    <name type="common">Chafer beetle</name>
    <dbReference type="NCBI Taxonomy" id="644536"/>
    <lineage>
        <taxon>Eukaryota</taxon>
        <taxon>Metazoa</taxon>
        <taxon>Ecdysozoa</taxon>
        <taxon>Arthropoda</taxon>
        <taxon>Hexapoda</taxon>
        <taxon>Insecta</taxon>
        <taxon>Pterygota</taxon>
        <taxon>Neoptera</taxon>
        <taxon>Endopterygota</taxon>
        <taxon>Coleoptera</taxon>
        <taxon>Polyphaga</taxon>
        <taxon>Scarabaeiformia</taxon>
        <taxon>Scarabaeidae</taxon>
        <taxon>Melolonthinae</taxon>
        <taxon>Holotrichia</taxon>
    </lineage>
</organism>
<name>A0ACB9T0E3_HOLOL</name>
<dbReference type="Proteomes" id="UP001056778">
    <property type="component" value="Chromosome 6"/>
</dbReference>
<reference evidence="1" key="1">
    <citation type="submission" date="2022-04" db="EMBL/GenBank/DDBJ databases">
        <title>Chromosome-scale genome assembly of Holotrichia oblita Faldermann.</title>
        <authorList>
            <person name="Rongchong L."/>
        </authorList>
    </citation>
    <scope>NUCLEOTIDE SEQUENCE</scope>
    <source>
        <strain evidence="1">81SQS9</strain>
    </source>
</reference>
<accession>A0ACB9T0E3</accession>
<dbReference type="EMBL" id="CM043020">
    <property type="protein sequence ID" value="KAI4460287.1"/>
    <property type="molecule type" value="Genomic_DNA"/>
</dbReference>
<protein>
    <submittedName>
        <fullName evidence="1">Phospholipase b plb1</fullName>
    </submittedName>
</protein>
<sequence>MSFVKITSTSFSVPHLIILILISLTSCPRYVKDSSINILALNVTLLASFTNTPPSCYISQRMACPCVVGETYKRYQNEIPTLISKWHQLQEEIATYEEFHTKDFAIVNQPILQNSTAIPLKSNGDIDLAYFAADCFHFSQKGHALVAEALWNSILQPVGEKQRTIFSDGFKCPTKEFPYLYTNQNSKVVELRGDFEIRYPTKSNHSRIQSAFPKIMPFPCWNSTKSGVGRSLTKPTSVHKLRPGDIDVVGAMGDSLVAGNGAMEDWALGTMIENRGISWCVGGQGTWREFMTLPNILKEFNPRLTGYSTGTGEFLSPSAKLNVAFPVSADADALRQAKILVKKIKEDPNIRFEDDWKMITMFFGANDLCSAQCYDKEKASPSNHANKLMSALDYLQMYLPRTFVNLIPVLVRILIVDVTTSVRIKRSLICRLMHRLFCACFHQNGNEMNILMNMARDYQRAEYALISSGRYDTKEDFTVVIQPFMKIFNAPTDLSRLYDEVIDISYITHDCFHFSQKGHALGEILIELNVFSEFAVQSLSYRC</sequence>
<evidence type="ECO:0000313" key="1">
    <source>
        <dbReference type="EMBL" id="KAI4460287.1"/>
    </source>
</evidence>
<evidence type="ECO:0000313" key="2">
    <source>
        <dbReference type="Proteomes" id="UP001056778"/>
    </source>
</evidence>
<proteinExistence type="predicted"/>
<gene>
    <name evidence="1" type="ORF">MML48_6g00009946</name>
</gene>
<keyword evidence="2" id="KW-1185">Reference proteome</keyword>
<comment type="caution">
    <text evidence="1">The sequence shown here is derived from an EMBL/GenBank/DDBJ whole genome shotgun (WGS) entry which is preliminary data.</text>
</comment>